<evidence type="ECO:0000256" key="4">
    <source>
        <dbReference type="ARBA" id="ARBA00022801"/>
    </source>
</evidence>
<evidence type="ECO:0000256" key="2">
    <source>
        <dbReference type="ARBA" id="ARBA00011062"/>
    </source>
</evidence>
<dbReference type="HAMAP" id="MF_00060">
    <property type="entry name" value="SurE"/>
    <property type="match status" value="1"/>
</dbReference>
<protein>
    <recommendedName>
        <fullName evidence="5">5'-nucleotidase SurE</fullName>
        <ecNumber evidence="5">3.1.3.5</ecNumber>
    </recommendedName>
    <alternativeName>
        <fullName evidence="5">Nucleoside 5'-monophosphate phosphohydrolase</fullName>
    </alternativeName>
</protein>
<dbReference type="PANTHER" id="PTHR30457:SF0">
    <property type="entry name" value="PHOSPHATASE, PUTATIVE (AFU_ORTHOLOGUE AFUA_4G01070)-RELATED"/>
    <property type="match status" value="1"/>
</dbReference>
<dbReference type="NCBIfam" id="TIGR00087">
    <property type="entry name" value="surE"/>
    <property type="match status" value="1"/>
</dbReference>
<organism evidence="7 8">
    <name type="scientific">Muribaculum gordoncarteri</name>
    <dbReference type="NCBI Taxonomy" id="2530390"/>
    <lineage>
        <taxon>Bacteria</taxon>
        <taxon>Pseudomonadati</taxon>
        <taxon>Bacteroidota</taxon>
        <taxon>Bacteroidia</taxon>
        <taxon>Bacteroidales</taxon>
        <taxon>Muribaculaceae</taxon>
        <taxon>Muribaculum</taxon>
    </lineage>
</organism>
<dbReference type="NCBIfam" id="NF001492">
    <property type="entry name" value="PRK00346.2-2"/>
    <property type="match status" value="1"/>
</dbReference>
<dbReference type="InterPro" id="IPR002828">
    <property type="entry name" value="SurE-like_Pase/nucleotidase"/>
</dbReference>
<evidence type="ECO:0000256" key="1">
    <source>
        <dbReference type="ARBA" id="ARBA00000815"/>
    </source>
</evidence>
<dbReference type="PANTHER" id="PTHR30457">
    <property type="entry name" value="5'-NUCLEOTIDASE SURE"/>
    <property type="match status" value="1"/>
</dbReference>
<dbReference type="GO" id="GO:0005737">
    <property type="term" value="C:cytoplasm"/>
    <property type="evidence" value="ECO:0007669"/>
    <property type="project" value="UniProtKB-SubCell"/>
</dbReference>
<dbReference type="EMBL" id="CP039393">
    <property type="protein sequence ID" value="QCD36272.1"/>
    <property type="molecule type" value="Genomic_DNA"/>
</dbReference>
<dbReference type="AlphaFoldDB" id="A0A4P7VKV4"/>
<comment type="catalytic activity">
    <reaction evidence="1 5">
        <text>a ribonucleoside 5'-phosphate + H2O = a ribonucleoside + phosphate</text>
        <dbReference type="Rhea" id="RHEA:12484"/>
        <dbReference type="ChEBI" id="CHEBI:15377"/>
        <dbReference type="ChEBI" id="CHEBI:18254"/>
        <dbReference type="ChEBI" id="CHEBI:43474"/>
        <dbReference type="ChEBI" id="CHEBI:58043"/>
        <dbReference type="EC" id="3.1.3.5"/>
    </reaction>
</comment>
<name>A0A4P7VKV4_9BACT</name>
<feature type="binding site" evidence="5">
    <location>
        <position position="14"/>
    </location>
    <ligand>
        <name>a divalent metal cation</name>
        <dbReference type="ChEBI" id="CHEBI:60240"/>
    </ligand>
</feature>
<keyword evidence="5" id="KW-0547">Nucleotide-binding</keyword>
<dbReference type="KEGG" id="mgod:E7746_10465"/>
<dbReference type="RefSeq" id="WP_136410746.1">
    <property type="nucleotide sequence ID" value="NZ_CP039393.1"/>
</dbReference>
<dbReference type="InterPro" id="IPR030048">
    <property type="entry name" value="SurE"/>
</dbReference>
<dbReference type="GO" id="GO:0008253">
    <property type="term" value="F:5'-nucleotidase activity"/>
    <property type="evidence" value="ECO:0007669"/>
    <property type="project" value="UniProtKB-UniRule"/>
</dbReference>
<comment type="subcellular location">
    <subcellularLocation>
        <location evidence="5">Cytoplasm</location>
    </subcellularLocation>
</comment>
<evidence type="ECO:0000313" key="8">
    <source>
        <dbReference type="Proteomes" id="UP000297031"/>
    </source>
</evidence>
<sequence>MPTNRPLILITNDDSVFAPGLHLLIDYVKSMGDVVAIAPDAPHSGQSSAISVNKVLQINRHEDYNGAAIYSVNGTPVDCVKLGMHAVLDRRPDFILSGINHGSNSGNSIIYSGTMGAVLEGCMLGIPSIGYSFHSHNQAYSLEACREVVEKITSRVMEQGLPSDICLNVNIPKCSKVEGIKVTRAARGFWTEEYAEYVDPHGKPFYWLTGKFHNVEPDNPETDLYWTDRGYASVVPCRPDQSAVNEIGLISDLLG</sequence>
<dbReference type="Gene3D" id="3.40.1210.10">
    <property type="entry name" value="Survival protein SurE-like phosphatase/nucleotidase"/>
    <property type="match status" value="1"/>
</dbReference>
<comment type="function">
    <text evidence="5">Nucleotidase that shows phosphatase activity on nucleoside 5'-monophosphates.</text>
</comment>
<feature type="binding site" evidence="5">
    <location>
        <position position="100"/>
    </location>
    <ligand>
        <name>a divalent metal cation</name>
        <dbReference type="ChEBI" id="CHEBI:60240"/>
    </ligand>
</feature>
<keyword evidence="3 5" id="KW-0479">Metal-binding</keyword>
<evidence type="ECO:0000259" key="6">
    <source>
        <dbReference type="Pfam" id="PF01975"/>
    </source>
</evidence>
<dbReference type="GO" id="GO:0000166">
    <property type="term" value="F:nucleotide binding"/>
    <property type="evidence" value="ECO:0007669"/>
    <property type="project" value="UniProtKB-KW"/>
</dbReference>
<keyword evidence="5" id="KW-0963">Cytoplasm</keyword>
<keyword evidence="4 5" id="KW-0378">Hydrolase</keyword>
<dbReference type="InterPro" id="IPR036523">
    <property type="entry name" value="SurE-like_sf"/>
</dbReference>
<proteinExistence type="inferred from homology"/>
<comment type="similarity">
    <text evidence="2 5">Belongs to the SurE nucleotidase family.</text>
</comment>
<evidence type="ECO:0000256" key="3">
    <source>
        <dbReference type="ARBA" id="ARBA00022723"/>
    </source>
</evidence>
<reference evidence="7 8" key="1">
    <citation type="submission" date="2019-02" db="EMBL/GenBank/DDBJ databases">
        <title>Isolation and identification of novel species under the genus Muribaculum.</title>
        <authorList>
            <person name="Miyake S."/>
            <person name="Ding Y."/>
            <person name="Low A."/>
            <person name="Soh M."/>
            <person name="Seedorf H."/>
        </authorList>
    </citation>
    <scope>NUCLEOTIDE SEQUENCE [LARGE SCALE GENOMIC DNA]</scope>
    <source>
        <strain evidence="7 8">TLL-A4</strain>
    </source>
</reference>
<gene>
    <name evidence="5 7" type="primary">surE</name>
    <name evidence="7" type="ORF">E7746_10465</name>
</gene>
<dbReference type="Proteomes" id="UP000297031">
    <property type="component" value="Chromosome"/>
</dbReference>
<dbReference type="GO" id="GO:0046872">
    <property type="term" value="F:metal ion binding"/>
    <property type="evidence" value="ECO:0007669"/>
    <property type="project" value="UniProtKB-UniRule"/>
</dbReference>
<feature type="binding site" evidence="5">
    <location>
        <position position="44"/>
    </location>
    <ligand>
        <name>a divalent metal cation</name>
        <dbReference type="ChEBI" id="CHEBI:60240"/>
    </ligand>
</feature>
<feature type="domain" description="Survival protein SurE-like phosphatase/nucleotidase" evidence="6">
    <location>
        <begin position="8"/>
        <end position="191"/>
    </location>
</feature>
<dbReference type="SUPFAM" id="SSF64167">
    <property type="entry name" value="SurE-like"/>
    <property type="match status" value="1"/>
</dbReference>
<accession>A0A4P7VKV4</accession>
<keyword evidence="8" id="KW-1185">Reference proteome</keyword>
<evidence type="ECO:0000256" key="5">
    <source>
        <dbReference type="HAMAP-Rule" id="MF_00060"/>
    </source>
</evidence>
<dbReference type="EC" id="3.1.3.5" evidence="5"/>
<comment type="cofactor">
    <cofactor evidence="5">
        <name>a divalent metal cation</name>
        <dbReference type="ChEBI" id="CHEBI:60240"/>
    </cofactor>
    <text evidence="5">Binds 1 divalent metal cation per subunit.</text>
</comment>
<feature type="binding site" evidence="5">
    <location>
        <position position="13"/>
    </location>
    <ligand>
        <name>a divalent metal cation</name>
        <dbReference type="ChEBI" id="CHEBI:60240"/>
    </ligand>
</feature>
<evidence type="ECO:0000313" key="7">
    <source>
        <dbReference type="EMBL" id="QCD36272.1"/>
    </source>
</evidence>
<dbReference type="OrthoDB" id="9780815at2"/>
<dbReference type="Pfam" id="PF01975">
    <property type="entry name" value="SurE"/>
    <property type="match status" value="1"/>
</dbReference>